<dbReference type="Pfam" id="PF00361">
    <property type="entry name" value="Proton_antipo_M"/>
    <property type="match status" value="1"/>
</dbReference>
<comment type="subcellular location">
    <subcellularLocation>
        <location evidence="1">Cell membrane</location>
        <topology evidence="1">Multi-pass membrane protein</topology>
    </subcellularLocation>
</comment>
<feature type="transmembrane region" description="Helical" evidence="8">
    <location>
        <begin position="166"/>
        <end position="186"/>
    </location>
</feature>
<evidence type="ECO:0000256" key="7">
    <source>
        <dbReference type="SAM" id="MobiDB-lite"/>
    </source>
</evidence>
<dbReference type="InterPro" id="IPR052175">
    <property type="entry name" value="ComplexI-like_HydComp"/>
</dbReference>
<proteinExistence type="predicted"/>
<protein>
    <submittedName>
        <fullName evidence="10">Cation:proton antiporter</fullName>
    </submittedName>
</protein>
<dbReference type="EMBL" id="JBHSXH010000015">
    <property type="protein sequence ID" value="MFC6826146.1"/>
    <property type="molecule type" value="Genomic_DNA"/>
</dbReference>
<dbReference type="Proteomes" id="UP001596408">
    <property type="component" value="Unassembled WGS sequence"/>
</dbReference>
<dbReference type="AlphaFoldDB" id="A0ABD5U2M2"/>
<name>A0ABD5U2M2_9EURY</name>
<evidence type="ECO:0000313" key="10">
    <source>
        <dbReference type="EMBL" id="MFC6826146.1"/>
    </source>
</evidence>
<evidence type="ECO:0000313" key="11">
    <source>
        <dbReference type="Proteomes" id="UP001596408"/>
    </source>
</evidence>
<evidence type="ECO:0000256" key="6">
    <source>
        <dbReference type="ARBA" id="ARBA00023136"/>
    </source>
</evidence>
<evidence type="ECO:0000256" key="3">
    <source>
        <dbReference type="ARBA" id="ARBA00022692"/>
    </source>
</evidence>
<evidence type="ECO:0000256" key="4">
    <source>
        <dbReference type="ARBA" id="ARBA00022989"/>
    </source>
</evidence>
<dbReference type="PANTHER" id="PTHR42682">
    <property type="entry name" value="HYDROGENASE-4 COMPONENT F"/>
    <property type="match status" value="1"/>
</dbReference>
<dbReference type="InterPro" id="IPR001750">
    <property type="entry name" value="ND/Mrp_TM"/>
</dbReference>
<feature type="transmembrane region" description="Helical" evidence="8">
    <location>
        <begin position="79"/>
        <end position="101"/>
    </location>
</feature>
<feature type="transmembrane region" description="Helical" evidence="8">
    <location>
        <begin position="409"/>
        <end position="430"/>
    </location>
</feature>
<feature type="domain" description="NADH:quinone oxidoreductase/Mrp antiporter transmembrane" evidence="9">
    <location>
        <begin position="130"/>
        <end position="420"/>
    </location>
</feature>
<dbReference type="NCBIfam" id="NF005561">
    <property type="entry name" value="PRK07234.1-1"/>
    <property type="match status" value="1"/>
</dbReference>
<reference evidence="10 11" key="1">
    <citation type="journal article" date="2019" name="Int. J. Syst. Evol. Microbiol.">
        <title>The Global Catalogue of Microorganisms (GCM) 10K type strain sequencing project: providing services to taxonomists for standard genome sequencing and annotation.</title>
        <authorList>
            <consortium name="The Broad Institute Genomics Platform"/>
            <consortium name="The Broad Institute Genome Sequencing Center for Infectious Disease"/>
            <person name="Wu L."/>
            <person name="Ma J."/>
        </authorList>
    </citation>
    <scope>NUCLEOTIDE SEQUENCE [LARGE SCALE GENOMIC DNA]</scope>
    <source>
        <strain evidence="10 11">YIM 94188</strain>
    </source>
</reference>
<feature type="transmembrane region" description="Helical" evidence="8">
    <location>
        <begin position="246"/>
        <end position="265"/>
    </location>
</feature>
<comment type="caution">
    <text evidence="10">The sequence shown here is derived from an EMBL/GenBank/DDBJ whole genome shotgun (WGS) entry which is preliminary data.</text>
</comment>
<keyword evidence="3 8" id="KW-0812">Transmembrane</keyword>
<evidence type="ECO:0000256" key="5">
    <source>
        <dbReference type="ARBA" id="ARBA00023002"/>
    </source>
</evidence>
<evidence type="ECO:0000256" key="2">
    <source>
        <dbReference type="ARBA" id="ARBA00022475"/>
    </source>
</evidence>
<feature type="region of interest" description="Disordered" evidence="7">
    <location>
        <begin position="504"/>
        <end position="537"/>
    </location>
</feature>
<feature type="transmembrane region" description="Helical" evidence="8">
    <location>
        <begin position="277"/>
        <end position="297"/>
    </location>
</feature>
<feature type="transmembrane region" description="Helical" evidence="8">
    <location>
        <begin position="317"/>
        <end position="337"/>
    </location>
</feature>
<evidence type="ECO:0000259" key="9">
    <source>
        <dbReference type="Pfam" id="PF00361"/>
    </source>
</evidence>
<feature type="transmembrane region" description="Helical" evidence="8">
    <location>
        <begin position="375"/>
        <end position="397"/>
    </location>
</feature>
<feature type="transmembrane region" description="Helical" evidence="8">
    <location>
        <begin position="6"/>
        <end position="24"/>
    </location>
</feature>
<dbReference type="PRINTS" id="PR01434">
    <property type="entry name" value="NADHDHGNASE5"/>
</dbReference>
<dbReference type="RefSeq" id="WP_379697303.1">
    <property type="nucleotide sequence ID" value="NZ_JBHSXH010000015.1"/>
</dbReference>
<feature type="region of interest" description="Disordered" evidence="7">
    <location>
        <begin position="448"/>
        <end position="490"/>
    </location>
</feature>
<gene>
    <name evidence="10" type="ORF">ACFQEV_14270</name>
</gene>
<organism evidence="10 11">
    <name type="scientific">Halopelagius fulvigenes</name>
    <dbReference type="NCBI Taxonomy" id="1198324"/>
    <lineage>
        <taxon>Archaea</taxon>
        <taxon>Methanobacteriati</taxon>
        <taxon>Methanobacteriota</taxon>
        <taxon>Stenosarchaea group</taxon>
        <taxon>Halobacteria</taxon>
        <taxon>Halobacteriales</taxon>
        <taxon>Haloferacaceae</taxon>
    </lineage>
</organism>
<evidence type="ECO:0000256" key="8">
    <source>
        <dbReference type="SAM" id="Phobius"/>
    </source>
</evidence>
<keyword evidence="6 8" id="KW-0472">Membrane</keyword>
<accession>A0ABD5U2M2</accession>
<feature type="transmembrane region" description="Helical" evidence="8">
    <location>
        <begin position="207"/>
        <end position="226"/>
    </location>
</feature>
<feature type="transmembrane region" description="Helical" evidence="8">
    <location>
        <begin position="546"/>
        <end position="575"/>
    </location>
</feature>
<dbReference type="GO" id="GO:0016491">
    <property type="term" value="F:oxidoreductase activity"/>
    <property type="evidence" value="ECO:0007669"/>
    <property type="project" value="UniProtKB-KW"/>
</dbReference>
<keyword evidence="4 8" id="KW-1133">Transmembrane helix</keyword>
<sequence length="587" mass="61399">MTDSLRPMAAVLAAALGIVAIVASRRRPNVREGFTVVSALSTFALVASMVPGVLDGTVYVTDLGTFVPGVEFVLRADPLGTVFALLASFLWIVTSFYSVGYMRGLDEHAQTRYFAAFAGSVSAAVGIAFASNLIVLYVFYELLTVATYPLVTHDQTEEARRAGRKYLLYTFGGGVAVLAGTALIFWSTGTVNFASGGIAALANADPVVARTAFALLTAGFGVKAALMPVHSWLPDAMVAPTPVSGLLHAVAVVKSGVFGISRVVLDVYGPQTVSDLGVGLPLAAVAAFTILTASIMALRQDNLKRRLAYSTVSQLSYIVLGLGLLSPAALVGGLLHIPAHAFMKLTLFFCAGAIHVETHTDDISDMAGIGRRMPVTMAAFAVASLGMAGLPLVSGFVSKWYLLIGSIDAGYVVFAFVLLLSGLLNIAYFWPIVYQAFFQTPDDADAKPVIESPFGGRSRVGSPSAAKADGGKPRSDGGKSKGAEDADDETAYAVDRYPSDHVRDDAEEAHGQGATEEAHGAHDDDHHGGPPSDGWERRALGKESTWFMLGPITTAAAGAIALGIAPYAMVFLALIERVVAGATGVAF</sequence>
<feature type="transmembrane region" description="Helical" evidence="8">
    <location>
        <begin position="113"/>
        <end position="140"/>
    </location>
</feature>
<keyword evidence="11" id="KW-1185">Reference proteome</keyword>
<dbReference type="PANTHER" id="PTHR42682:SF4">
    <property type="entry name" value="NADH-UBIQUINONE_PLASTOQUINONE"/>
    <property type="match status" value="1"/>
</dbReference>
<evidence type="ECO:0000256" key="1">
    <source>
        <dbReference type="ARBA" id="ARBA00004651"/>
    </source>
</evidence>
<feature type="transmembrane region" description="Helical" evidence="8">
    <location>
        <begin position="36"/>
        <end position="59"/>
    </location>
</feature>
<feature type="compositionally biased region" description="Basic and acidic residues" evidence="7">
    <location>
        <begin position="469"/>
        <end position="484"/>
    </location>
</feature>
<keyword evidence="2" id="KW-1003">Cell membrane</keyword>
<dbReference type="GO" id="GO:0005886">
    <property type="term" value="C:plasma membrane"/>
    <property type="evidence" value="ECO:0007669"/>
    <property type="project" value="UniProtKB-SubCell"/>
</dbReference>
<keyword evidence="5" id="KW-0560">Oxidoreductase</keyword>